<dbReference type="AlphaFoldDB" id="A0A6H5J6S1"/>
<name>A0A6H5J6S1_9HYME</name>
<evidence type="ECO:0000256" key="1">
    <source>
        <dbReference type="SAM" id="MobiDB-lite"/>
    </source>
</evidence>
<gene>
    <name evidence="2" type="ORF">TBRA_LOCUS15457</name>
</gene>
<keyword evidence="3" id="KW-1185">Reference proteome</keyword>
<evidence type="ECO:0000313" key="2">
    <source>
        <dbReference type="EMBL" id="CAB0043869.1"/>
    </source>
</evidence>
<sequence>MHSVFLHIYSERIKTTAISTFIHFAVFINYEEAVFLTRPTLAAQFFEAIKGHIAYRSKCSSSVATPASRSWRKSHSSTARGGSTSSSPGSIQDNFEKNRMCFYVSRQPRCRGVIDVGERWCSTLMRQKEHAE</sequence>
<protein>
    <submittedName>
        <fullName evidence="2">Uncharacterized protein</fullName>
    </submittedName>
</protein>
<feature type="region of interest" description="Disordered" evidence="1">
    <location>
        <begin position="63"/>
        <end position="91"/>
    </location>
</feature>
<proteinExistence type="predicted"/>
<organism evidence="2 3">
    <name type="scientific">Trichogramma brassicae</name>
    <dbReference type="NCBI Taxonomy" id="86971"/>
    <lineage>
        <taxon>Eukaryota</taxon>
        <taxon>Metazoa</taxon>
        <taxon>Ecdysozoa</taxon>
        <taxon>Arthropoda</taxon>
        <taxon>Hexapoda</taxon>
        <taxon>Insecta</taxon>
        <taxon>Pterygota</taxon>
        <taxon>Neoptera</taxon>
        <taxon>Endopterygota</taxon>
        <taxon>Hymenoptera</taxon>
        <taxon>Apocrita</taxon>
        <taxon>Proctotrupomorpha</taxon>
        <taxon>Chalcidoidea</taxon>
        <taxon>Trichogrammatidae</taxon>
        <taxon>Trichogramma</taxon>
    </lineage>
</organism>
<dbReference type="EMBL" id="CADCXV010001358">
    <property type="protein sequence ID" value="CAB0043869.1"/>
    <property type="molecule type" value="Genomic_DNA"/>
</dbReference>
<accession>A0A6H5J6S1</accession>
<feature type="compositionally biased region" description="Low complexity" evidence="1">
    <location>
        <begin position="76"/>
        <end position="90"/>
    </location>
</feature>
<reference evidence="2 3" key="1">
    <citation type="submission" date="2020-02" db="EMBL/GenBank/DDBJ databases">
        <authorList>
            <person name="Ferguson B K."/>
        </authorList>
    </citation>
    <scope>NUCLEOTIDE SEQUENCE [LARGE SCALE GENOMIC DNA]</scope>
</reference>
<evidence type="ECO:0000313" key="3">
    <source>
        <dbReference type="Proteomes" id="UP000479190"/>
    </source>
</evidence>
<dbReference type="Proteomes" id="UP000479190">
    <property type="component" value="Unassembled WGS sequence"/>
</dbReference>